<organism evidence="1 2">
    <name type="scientific">Hymenoscyphus albidus</name>
    <dbReference type="NCBI Taxonomy" id="595503"/>
    <lineage>
        <taxon>Eukaryota</taxon>
        <taxon>Fungi</taxon>
        <taxon>Dikarya</taxon>
        <taxon>Ascomycota</taxon>
        <taxon>Pezizomycotina</taxon>
        <taxon>Leotiomycetes</taxon>
        <taxon>Helotiales</taxon>
        <taxon>Helotiaceae</taxon>
        <taxon>Hymenoscyphus</taxon>
    </lineage>
</organism>
<evidence type="ECO:0000313" key="2">
    <source>
        <dbReference type="Proteomes" id="UP000701801"/>
    </source>
</evidence>
<proteinExistence type="predicted"/>
<sequence length="782" mass="87928">MSSLPRNQAHGIEVRNVSETTHTRIAIIGLGARGRLTLCSTIATELMELWQRKRLSRKPRIHEYFEAQAENEGPGVAFQHDSKASLNTGMLGPMSLDTTGLTPRQRKKVEHLTDVAGNYSRILMADREKTLARMQSENVASSIVFAQASRDGTLDTEISCGPRDIVGKVLNDMTREALHLANEYLPWLDIRVHFDTRSTDIDLSNPQKPVLTIKGSTGLVEDLQYDMIFKTTGTTSLSPVTGTVAEHAFTGIPGPKAIFEYLEKRNLVDSGLIKPGTKILIGGSSLSAFDPVGILLTRTGIVNLDSKGGWTINKERSSQYQGLITFFSRTEGDAIRPRHLIDFERASDRLEQAALFTPEMLLSLQVQEGLDQFQTSLLIGRLITAVYFEKLPQDIESGRTTADLITYMSNETNRWAAEVDKEAPQLSELGVFRESFLGVVDLALGLKPAEKRDDLESSFPLVFREIGARYSAMSFNQTHDSSTRKISLEDSQSWRSEVHKTQLFEVDGNAGDALFAAWMLTGQAYLLSQKIFAKLKHLPGDRIYDKGRFLRASHGLCHLMEHGITGHGMFDEGRFLNTQWNDTNELEAAQETIPRKAILRTDSFAPRTFHKLGRIQAFADLAAVAWPNGKEFSEKTQKAKDREVRRALFQEIRKMEGSYLEKACKRYEDQVGSIKFQPLDLKSFEEMAPDSSQQQLGEMRRLLNRELDLLFEDVKLIDSAESADITQGTTTTQRRGPMAVMNLYRLKIYIFILGLFARLSHRENTDTLPRLSDTKLKPNNEK</sequence>
<dbReference type="Proteomes" id="UP000701801">
    <property type="component" value="Unassembled WGS sequence"/>
</dbReference>
<comment type="caution">
    <text evidence="1">The sequence shown here is derived from an EMBL/GenBank/DDBJ whole genome shotgun (WGS) entry which is preliminary data.</text>
</comment>
<protein>
    <submittedName>
        <fullName evidence="1">Uncharacterized protein</fullName>
    </submittedName>
</protein>
<gene>
    <name evidence="1" type="ORF">HYALB_00006510</name>
</gene>
<name>A0A9N9LKQ3_9HELO</name>
<dbReference type="OrthoDB" id="3029887at2759"/>
<evidence type="ECO:0000313" key="1">
    <source>
        <dbReference type="EMBL" id="CAG8975893.1"/>
    </source>
</evidence>
<dbReference type="EMBL" id="CAJVRM010000155">
    <property type="protein sequence ID" value="CAG8975893.1"/>
    <property type="molecule type" value="Genomic_DNA"/>
</dbReference>
<reference evidence="1" key="1">
    <citation type="submission" date="2021-07" db="EMBL/GenBank/DDBJ databases">
        <authorList>
            <person name="Durling M."/>
        </authorList>
    </citation>
    <scope>NUCLEOTIDE SEQUENCE</scope>
</reference>
<dbReference type="AlphaFoldDB" id="A0A9N9LKQ3"/>
<keyword evidence="2" id="KW-1185">Reference proteome</keyword>
<accession>A0A9N9LKQ3</accession>